<dbReference type="Pfam" id="PF00216">
    <property type="entry name" value="Bac_DNA_binding"/>
    <property type="match status" value="1"/>
</dbReference>
<dbReference type="CDD" id="cd13836">
    <property type="entry name" value="IHF_B"/>
    <property type="match status" value="1"/>
</dbReference>
<evidence type="ECO:0000256" key="4">
    <source>
        <dbReference type="ARBA" id="ARBA00023015"/>
    </source>
</evidence>
<keyword evidence="7 8" id="KW-0233">DNA recombination</keyword>
<dbReference type="Proteomes" id="UP000759443">
    <property type="component" value="Unassembled WGS sequence"/>
</dbReference>
<dbReference type="HAMAP" id="MF_00381">
    <property type="entry name" value="IHF_beta"/>
    <property type="match status" value="1"/>
</dbReference>
<dbReference type="PANTHER" id="PTHR33175:SF5">
    <property type="entry name" value="INTEGRATION HOST FACTOR SUBUNIT BETA"/>
    <property type="match status" value="1"/>
</dbReference>
<evidence type="ECO:0000256" key="5">
    <source>
        <dbReference type="ARBA" id="ARBA00023125"/>
    </source>
</evidence>
<dbReference type="InterPro" id="IPR020816">
    <property type="entry name" value="Histone-like_DNA-bd_CS"/>
</dbReference>
<evidence type="ECO:0000313" key="12">
    <source>
        <dbReference type="Proteomes" id="UP000759443"/>
    </source>
</evidence>
<evidence type="ECO:0000256" key="1">
    <source>
        <dbReference type="ARBA" id="ARBA00010529"/>
    </source>
</evidence>
<evidence type="ECO:0000256" key="9">
    <source>
        <dbReference type="RuleBase" id="RU003939"/>
    </source>
</evidence>
<dbReference type="InterPro" id="IPR000119">
    <property type="entry name" value="Hist_DNA-bd"/>
</dbReference>
<dbReference type="Gene3D" id="4.10.520.10">
    <property type="entry name" value="IHF-like DNA-binding proteins"/>
    <property type="match status" value="1"/>
</dbReference>
<proteinExistence type="inferred from homology"/>
<evidence type="ECO:0000256" key="3">
    <source>
        <dbReference type="ARBA" id="ARBA00022845"/>
    </source>
</evidence>
<keyword evidence="4 8" id="KW-0805">Transcription regulation</keyword>
<keyword evidence="6 8" id="KW-0804">Transcription</keyword>
<evidence type="ECO:0000313" key="11">
    <source>
        <dbReference type="EMBL" id="MBP1851281.1"/>
    </source>
</evidence>
<dbReference type="PRINTS" id="PR01727">
    <property type="entry name" value="DNABINDINGHU"/>
</dbReference>
<evidence type="ECO:0000256" key="7">
    <source>
        <dbReference type="ARBA" id="ARBA00023172"/>
    </source>
</evidence>
<reference evidence="11 12" key="1">
    <citation type="submission" date="2021-03" db="EMBL/GenBank/DDBJ databases">
        <title>Genomic Encyclopedia of Type Strains, Phase IV (KMG-IV): sequencing the most valuable type-strain genomes for metagenomic binning, comparative biology and taxonomic classification.</title>
        <authorList>
            <person name="Goeker M."/>
        </authorList>
    </citation>
    <scope>NUCLEOTIDE SEQUENCE [LARGE SCALE GENOMIC DNA]</scope>
    <source>
        <strain evidence="11 12">DSM 21600</strain>
    </source>
</reference>
<name>A0ABS4E011_9HYPH</name>
<keyword evidence="5 8" id="KW-0238">DNA-binding</keyword>
<organism evidence="11 12">
    <name type="scientific">Rhizobium halophytocola</name>
    <dbReference type="NCBI Taxonomy" id="735519"/>
    <lineage>
        <taxon>Bacteria</taxon>
        <taxon>Pseudomonadati</taxon>
        <taxon>Pseudomonadota</taxon>
        <taxon>Alphaproteobacteria</taxon>
        <taxon>Hyphomicrobiales</taxon>
        <taxon>Rhizobiaceae</taxon>
        <taxon>Rhizobium/Agrobacterium group</taxon>
        <taxon>Rhizobium</taxon>
    </lineage>
</organism>
<dbReference type="SMART" id="SM00411">
    <property type="entry name" value="BHL"/>
    <property type="match status" value="1"/>
</dbReference>
<comment type="similarity">
    <text evidence="1 8 9">Belongs to the bacterial histone-like protein family.</text>
</comment>
<dbReference type="InterPro" id="IPR005685">
    <property type="entry name" value="IHF_beta"/>
</dbReference>
<comment type="caution">
    <text evidence="11">The sequence shown here is derived from an EMBL/GenBank/DDBJ whole genome shotgun (WGS) entry which is preliminary data.</text>
</comment>
<dbReference type="PROSITE" id="PS00045">
    <property type="entry name" value="HISTONE_LIKE"/>
    <property type="match status" value="1"/>
</dbReference>
<comment type="subunit">
    <text evidence="8 10">Heterodimer of an alpha and a beta chain.</text>
</comment>
<dbReference type="SUPFAM" id="SSF47729">
    <property type="entry name" value="IHF-like DNA-binding proteins"/>
    <property type="match status" value="1"/>
</dbReference>
<sequence>MTLHPAFGTLPRFTSEVFGPIIRGVPVIKSELVQIVAARNPHLYHRDVENIVNAVLDEITDALAGGNRVELRGFGAFSVKNRPSRSGRNPRTGEAVFVEEKWVPFFKTGKELRERLNPDLVDGESD</sequence>
<evidence type="ECO:0000256" key="10">
    <source>
        <dbReference type="RuleBase" id="RU003941"/>
    </source>
</evidence>
<evidence type="ECO:0000256" key="6">
    <source>
        <dbReference type="ARBA" id="ARBA00023163"/>
    </source>
</evidence>
<dbReference type="InterPro" id="IPR010992">
    <property type="entry name" value="IHF-like_DNA-bd_dom_sf"/>
</dbReference>
<dbReference type="EMBL" id="JAGGJU010000007">
    <property type="protein sequence ID" value="MBP1851281.1"/>
    <property type="molecule type" value="Genomic_DNA"/>
</dbReference>
<dbReference type="NCBIfam" id="NF001222">
    <property type="entry name" value="PRK00199.1"/>
    <property type="match status" value="1"/>
</dbReference>
<comment type="function">
    <text evidence="8 10">This protein is one of the two subunits of integration host factor, a specific DNA-binding protein that functions in genetic recombination as well as in transcriptional and translational control.</text>
</comment>
<protein>
    <recommendedName>
        <fullName evidence="2 8">Integration host factor subunit beta</fullName>
        <shortName evidence="8">IHF-beta</shortName>
    </recommendedName>
</protein>
<keyword evidence="3 8" id="KW-0810">Translation regulation</keyword>
<dbReference type="NCBIfam" id="TIGR00988">
    <property type="entry name" value="hip"/>
    <property type="match status" value="1"/>
</dbReference>
<dbReference type="PANTHER" id="PTHR33175">
    <property type="entry name" value="DNA-BINDING PROTEIN HU"/>
    <property type="match status" value="1"/>
</dbReference>
<evidence type="ECO:0000256" key="8">
    <source>
        <dbReference type="HAMAP-Rule" id="MF_00381"/>
    </source>
</evidence>
<evidence type="ECO:0000256" key="2">
    <source>
        <dbReference type="ARBA" id="ARBA00018700"/>
    </source>
</evidence>
<gene>
    <name evidence="8" type="primary">ihfB</name>
    <name evidence="8" type="synonym">himD</name>
    <name evidence="11" type="ORF">J2Z17_002726</name>
</gene>
<accession>A0ABS4E011</accession>
<keyword evidence="12" id="KW-1185">Reference proteome</keyword>